<dbReference type="InterPro" id="IPR013780">
    <property type="entry name" value="Glyco_hydro_b"/>
</dbReference>
<dbReference type="InterPro" id="IPR017853">
    <property type="entry name" value="GH"/>
</dbReference>
<dbReference type="InterPro" id="IPR045857">
    <property type="entry name" value="O16G_dom_2"/>
</dbReference>
<dbReference type="NCBIfam" id="NF008183">
    <property type="entry name" value="PRK10933.1"/>
    <property type="match status" value="1"/>
</dbReference>
<dbReference type="PANTHER" id="PTHR10357">
    <property type="entry name" value="ALPHA-AMYLASE FAMILY MEMBER"/>
    <property type="match status" value="1"/>
</dbReference>
<evidence type="ECO:0000256" key="6">
    <source>
        <dbReference type="RuleBase" id="RU361134"/>
    </source>
</evidence>
<dbReference type="CDD" id="cd11333">
    <property type="entry name" value="AmyAc_SI_OligoGlu_DGase"/>
    <property type="match status" value="1"/>
</dbReference>
<dbReference type="GO" id="GO:0009313">
    <property type="term" value="P:oligosaccharide catabolic process"/>
    <property type="evidence" value="ECO:0007669"/>
    <property type="project" value="TreeGrafter"/>
</dbReference>
<dbReference type="FunFam" id="3.20.20.80:FF:000064">
    <property type="entry name" value="Oligo-1,6-glucosidase"/>
    <property type="match status" value="2"/>
</dbReference>
<evidence type="ECO:0000256" key="1">
    <source>
        <dbReference type="ARBA" id="ARBA00004496"/>
    </source>
</evidence>
<dbReference type="FunFam" id="2.60.40.1180:FF:000007">
    <property type="entry name" value="Sucrose isomerase"/>
    <property type="match status" value="1"/>
</dbReference>
<dbReference type="GO" id="GO:0043169">
    <property type="term" value="F:cation binding"/>
    <property type="evidence" value="ECO:0007669"/>
    <property type="project" value="InterPro"/>
</dbReference>
<evidence type="ECO:0000259" key="7">
    <source>
        <dbReference type="SMART" id="SM00642"/>
    </source>
</evidence>
<dbReference type="EC" id="3.2.1.1" evidence="6"/>
<dbReference type="OrthoDB" id="9805159at2"/>
<evidence type="ECO:0000256" key="2">
    <source>
        <dbReference type="ARBA" id="ARBA00008061"/>
    </source>
</evidence>
<dbReference type="eggNOG" id="COG0366">
    <property type="taxonomic scope" value="Bacteria"/>
</dbReference>
<dbReference type="Gene3D" id="2.60.40.1180">
    <property type="entry name" value="Golgi alpha-mannosidase II"/>
    <property type="match status" value="1"/>
</dbReference>
<dbReference type="SUPFAM" id="SSF51445">
    <property type="entry name" value="(Trans)glycosidases"/>
    <property type="match status" value="1"/>
</dbReference>
<dbReference type="AlphaFoldDB" id="A0A0B0IDI2"/>
<protein>
    <recommendedName>
        <fullName evidence="6">Alpha-amylase</fullName>
        <ecNumber evidence="6">3.2.1.1</ecNumber>
    </recommendedName>
</protein>
<comment type="catalytic activity">
    <reaction evidence="6">
        <text>Endohydrolysis of (1-&gt;4)-alpha-D-glucosidic linkages in polysaccharides containing three or more (1-&gt;4)-alpha-linked D-glucose units.</text>
        <dbReference type="EC" id="3.2.1.1"/>
    </reaction>
</comment>
<dbReference type="Pfam" id="PF00128">
    <property type="entry name" value="Alpha-amylase"/>
    <property type="match status" value="1"/>
</dbReference>
<comment type="subcellular location">
    <subcellularLocation>
        <location evidence="1">Cytoplasm</location>
    </subcellularLocation>
</comment>
<dbReference type="SMART" id="SM00642">
    <property type="entry name" value="Aamy"/>
    <property type="match status" value="1"/>
</dbReference>
<comment type="caution">
    <text evidence="8">The sequence shown here is derived from an EMBL/GenBank/DDBJ whole genome shotgun (WGS) entry which is preliminary data.</text>
</comment>
<keyword evidence="4 6" id="KW-0326">Glycosidase</keyword>
<evidence type="ECO:0000256" key="4">
    <source>
        <dbReference type="ARBA" id="ARBA00023295"/>
    </source>
</evidence>
<accession>A0A0B0IDI2</accession>
<dbReference type="GO" id="GO:0004556">
    <property type="term" value="F:alpha-amylase activity"/>
    <property type="evidence" value="ECO:0007669"/>
    <property type="project" value="UniProtKB-UniRule"/>
</dbReference>
<dbReference type="Proteomes" id="UP000030832">
    <property type="component" value="Unassembled WGS sequence"/>
</dbReference>
<comment type="similarity">
    <text evidence="2 5">Belongs to the glycosyl hydrolase 13 family.</text>
</comment>
<dbReference type="GO" id="GO:0005737">
    <property type="term" value="C:cytoplasm"/>
    <property type="evidence" value="ECO:0007669"/>
    <property type="project" value="UniProtKB-SubCell"/>
</dbReference>
<evidence type="ECO:0000256" key="3">
    <source>
        <dbReference type="ARBA" id="ARBA00022801"/>
    </source>
</evidence>
<keyword evidence="3 6" id="KW-0378">Hydrolase</keyword>
<name>A0A0B0IDI2_9BACI</name>
<dbReference type="PRINTS" id="PR00110">
    <property type="entry name" value="ALPHAAMYLASE"/>
</dbReference>
<gene>
    <name evidence="8" type="ORF">LQ50_23005</name>
</gene>
<keyword evidence="6" id="KW-0119">Carbohydrate metabolism</keyword>
<dbReference type="PANTHER" id="PTHR10357:SF178">
    <property type="entry name" value="OLIGO-1,6-GLUCOSIDASE 3-RELATED"/>
    <property type="match status" value="1"/>
</dbReference>
<dbReference type="Gene3D" id="3.20.20.80">
    <property type="entry name" value="Glycosidases"/>
    <property type="match status" value="1"/>
</dbReference>
<dbReference type="EMBL" id="JRJU01000050">
    <property type="protein sequence ID" value="KHF38134.1"/>
    <property type="molecule type" value="Genomic_DNA"/>
</dbReference>
<dbReference type="Gene3D" id="3.90.400.10">
    <property type="entry name" value="Oligo-1,6-glucosidase, Domain 2"/>
    <property type="match status" value="1"/>
</dbReference>
<feature type="domain" description="Glycosyl hydrolase family 13 catalytic" evidence="7">
    <location>
        <begin position="13"/>
        <end position="416"/>
    </location>
</feature>
<proteinExistence type="inferred from homology"/>
<evidence type="ECO:0000313" key="9">
    <source>
        <dbReference type="Proteomes" id="UP000030832"/>
    </source>
</evidence>
<dbReference type="STRING" id="333138.LQ50_23005"/>
<dbReference type="InterPro" id="IPR006046">
    <property type="entry name" value="Alpha_amylase"/>
</dbReference>
<dbReference type="SUPFAM" id="SSF51011">
    <property type="entry name" value="Glycosyl hydrolase domain"/>
    <property type="match status" value="1"/>
</dbReference>
<evidence type="ECO:0000256" key="5">
    <source>
        <dbReference type="RuleBase" id="RU003615"/>
    </source>
</evidence>
<sequence>MERTWWKEAVAYQIYPRSFMDSNGDGVGDLRGVIQKLDYIRDLGIDVIWICPMYKSPNDDNGYDISDYQDIMDEFGTMKDFDDLLEEIHLRGMKLIIDLVINHTSDEHPWFIESRSSKESPKRDWYIWRDPKPDGSEPNNWESIFSGPAWELDSHTGQYYMHLFSTKQPDLNWENEEVRHALYKMMNWWMDKGIDGFRVDAISHIKKLAGLPDLPNPEGLDVVPSFEGHMNREGIHDFLQEMKQNTFEKYDVMTVGEANGVSVEHSDLWVSEEQGAFNMVFQFEHLSLWGKETGGELDLPGLKHTLSKWQKGLEGRGWNALFLENHDQPRSVSTWGNDDEYWKESAKALATMFFFMQGTPFIYQGQEIGMTNVQFPTIEEYDDVSMRNYYNIQAELGMPHEEIMNVVWEQGRDNSRTPMQWNHKKHAGFSTADRTWLGVNPNYKKINVAKQVKDRRSILSYYKSMIHLRKNHEALIYGTYDLVLEDHDQIYGYTRTLKGETFLILVNMFARKTTFDLPLLNKAEKDKLLLVTVGKGKSKTKLQPYEARVYRLK</sequence>
<dbReference type="RefSeq" id="WP_034633451.1">
    <property type="nucleotide sequence ID" value="NZ_JRJU01000050.1"/>
</dbReference>
<evidence type="ECO:0000313" key="8">
    <source>
        <dbReference type="EMBL" id="KHF38134.1"/>
    </source>
</evidence>
<reference evidence="8 9" key="1">
    <citation type="submission" date="2014-09" db="EMBL/GenBank/DDBJ databases">
        <title>Genome sequencing and annotation of Bacillus Okhensis strain Kh10-101T.</title>
        <authorList>
            <person name="Prakash J.S."/>
        </authorList>
    </citation>
    <scope>NUCLEOTIDE SEQUENCE [LARGE SCALE GENOMIC DNA]</scope>
    <source>
        <strain evidence="9">Kh10-101T</strain>
    </source>
</reference>
<keyword evidence="9" id="KW-1185">Reference proteome</keyword>
<dbReference type="InterPro" id="IPR006047">
    <property type="entry name" value="GH13_cat_dom"/>
</dbReference>
<dbReference type="FunFam" id="3.90.400.10:FF:000002">
    <property type="entry name" value="Sucrose isomerase"/>
    <property type="match status" value="1"/>
</dbReference>
<organism evidence="8 9">
    <name type="scientific">Halalkalibacter okhensis</name>
    <dbReference type="NCBI Taxonomy" id="333138"/>
    <lineage>
        <taxon>Bacteria</taxon>
        <taxon>Bacillati</taxon>
        <taxon>Bacillota</taxon>
        <taxon>Bacilli</taxon>
        <taxon>Bacillales</taxon>
        <taxon>Bacillaceae</taxon>
        <taxon>Halalkalibacter</taxon>
    </lineage>
</organism>